<sequence length="505" mass="58551">MSDLAKFYGLGRATIFEMKQNRAKIEGFMKNTDFDFSGRRRLKYGDFPQVEEALMQWITHQRENNIQVSGELIQEKAKYYYKQIMKKDDFKASNGWLDKFKKRYGIRLSASTREKVKSPVEEPSLSEDLKKLNDKIIILEMLFWKSLPSKLSKENPLKDCISIMPCCNAAGTHKLNILVVADKKEPRIIRNLNLPINYLQKCHGNITKDIFTNWFFDHFAPATTEFLIKQKLPQVALLIVHNDVGFSKEDLIHSTEGFFQIMQVPQEENKMVQSLKVYYRKNFILNAIAQKPDNFNQYINELGIDNLALNLGYSWKSIPPSQFVSSWKKLWPNHPRKSLVFENEDSNKINYKSDLQRTLDYLSIKLSLGAIDADEINEWLNSDNKTDMNIRKNDEVFADIENQAPTKEEDEVPATNPTCIEYDEAVSTFNRCIEWAEQNAVDLDDILTLKRMQEKALEGFISAKKNERIETLFVEGSVKIIDVSFGKSDPSKRSAQLNMSFIDRL</sequence>
<organism evidence="4 5">
    <name type="scientific">Popillia japonica</name>
    <name type="common">Japanese beetle</name>
    <dbReference type="NCBI Taxonomy" id="7064"/>
    <lineage>
        <taxon>Eukaryota</taxon>
        <taxon>Metazoa</taxon>
        <taxon>Ecdysozoa</taxon>
        <taxon>Arthropoda</taxon>
        <taxon>Hexapoda</taxon>
        <taxon>Insecta</taxon>
        <taxon>Pterygota</taxon>
        <taxon>Neoptera</taxon>
        <taxon>Endopterygota</taxon>
        <taxon>Coleoptera</taxon>
        <taxon>Polyphaga</taxon>
        <taxon>Scarabaeiformia</taxon>
        <taxon>Scarabaeidae</taxon>
        <taxon>Rutelinae</taxon>
        <taxon>Popillia</taxon>
    </lineage>
</organism>
<dbReference type="PROSITE" id="PS51253">
    <property type="entry name" value="HTH_CENPB"/>
    <property type="match status" value="1"/>
</dbReference>
<evidence type="ECO:0000313" key="4">
    <source>
        <dbReference type="EMBL" id="KAK9717053.1"/>
    </source>
</evidence>
<dbReference type="InterPro" id="IPR050863">
    <property type="entry name" value="CenT-Element_Derived"/>
</dbReference>
<dbReference type="InterPro" id="IPR004875">
    <property type="entry name" value="DDE_SF_endonuclease_dom"/>
</dbReference>
<comment type="subcellular location">
    <subcellularLocation>
        <location evidence="1">Nucleus</location>
    </subcellularLocation>
</comment>
<dbReference type="GO" id="GO:0003677">
    <property type="term" value="F:DNA binding"/>
    <property type="evidence" value="ECO:0007669"/>
    <property type="project" value="UniProtKB-KW"/>
</dbReference>
<dbReference type="InterPro" id="IPR009057">
    <property type="entry name" value="Homeodomain-like_sf"/>
</dbReference>
<evidence type="ECO:0000313" key="5">
    <source>
        <dbReference type="Proteomes" id="UP001458880"/>
    </source>
</evidence>
<name>A0AAW1KFM0_POPJA</name>
<dbReference type="Pfam" id="PF03221">
    <property type="entry name" value="HTH_Tnp_Tc5"/>
    <property type="match status" value="1"/>
</dbReference>
<dbReference type="SMART" id="SM00674">
    <property type="entry name" value="CENPB"/>
    <property type="match status" value="1"/>
</dbReference>
<dbReference type="Gene3D" id="1.10.10.60">
    <property type="entry name" value="Homeodomain-like"/>
    <property type="match status" value="1"/>
</dbReference>
<gene>
    <name evidence="4" type="ORF">QE152_g24397</name>
</gene>
<accession>A0AAW1KFM0</accession>
<dbReference type="Pfam" id="PF03184">
    <property type="entry name" value="DDE_1"/>
    <property type="match status" value="1"/>
</dbReference>
<dbReference type="AlphaFoldDB" id="A0AAW1KFM0"/>
<dbReference type="Proteomes" id="UP001458880">
    <property type="component" value="Unassembled WGS sequence"/>
</dbReference>
<protein>
    <submittedName>
        <fullName evidence="4">Tc5 transposase DNA-binding domain</fullName>
    </submittedName>
</protein>
<dbReference type="InterPro" id="IPR006600">
    <property type="entry name" value="HTH_CenpB_DNA-bd_dom"/>
</dbReference>
<keyword evidence="5" id="KW-1185">Reference proteome</keyword>
<feature type="domain" description="HTH CENPB-type" evidence="3">
    <location>
        <begin position="38"/>
        <end position="110"/>
    </location>
</feature>
<dbReference type="GO" id="GO:0005634">
    <property type="term" value="C:nucleus"/>
    <property type="evidence" value="ECO:0007669"/>
    <property type="project" value="UniProtKB-SubCell"/>
</dbReference>
<reference evidence="4 5" key="1">
    <citation type="journal article" date="2024" name="BMC Genomics">
        <title>De novo assembly and annotation of Popillia japonica's genome with initial clues to its potential as an invasive pest.</title>
        <authorList>
            <person name="Cucini C."/>
            <person name="Boschi S."/>
            <person name="Funari R."/>
            <person name="Cardaioli E."/>
            <person name="Iannotti N."/>
            <person name="Marturano G."/>
            <person name="Paoli F."/>
            <person name="Bruttini M."/>
            <person name="Carapelli A."/>
            <person name="Frati F."/>
            <person name="Nardi F."/>
        </authorList>
    </citation>
    <scope>NUCLEOTIDE SEQUENCE [LARGE SCALE GENOMIC DNA]</scope>
    <source>
        <strain evidence="4">DMR45628</strain>
    </source>
</reference>
<dbReference type="PANTHER" id="PTHR19303:SF16">
    <property type="entry name" value="JERKY PROTEIN HOMOLOG-LIKE"/>
    <property type="match status" value="1"/>
</dbReference>
<evidence type="ECO:0000256" key="2">
    <source>
        <dbReference type="ARBA" id="ARBA00023125"/>
    </source>
</evidence>
<dbReference type="SUPFAM" id="SSF46689">
    <property type="entry name" value="Homeodomain-like"/>
    <property type="match status" value="1"/>
</dbReference>
<dbReference type="PANTHER" id="PTHR19303">
    <property type="entry name" value="TRANSPOSON"/>
    <property type="match status" value="1"/>
</dbReference>
<dbReference type="EMBL" id="JASPKY010000247">
    <property type="protein sequence ID" value="KAK9717053.1"/>
    <property type="molecule type" value="Genomic_DNA"/>
</dbReference>
<evidence type="ECO:0000259" key="3">
    <source>
        <dbReference type="PROSITE" id="PS51253"/>
    </source>
</evidence>
<comment type="caution">
    <text evidence="4">The sequence shown here is derived from an EMBL/GenBank/DDBJ whole genome shotgun (WGS) entry which is preliminary data.</text>
</comment>
<proteinExistence type="predicted"/>
<keyword evidence="2 4" id="KW-0238">DNA-binding</keyword>
<evidence type="ECO:0000256" key="1">
    <source>
        <dbReference type="ARBA" id="ARBA00004123"/>
    </source>
</evidence>